<dbReference type="Proteomes" id="UP000828924">
    <property type="component" value="Chromosome"/>
</dbReference>
<gene>
    <name evidence="1" type="ORF">J4032_08455</name>
</gene>
<sequence>MNHEPPPPEGTGAAPVVVHRATGTRGRRVTIRTQTAGLARSDADLIEFLRRAGLPEAWDLLDDPHWVEWQGGRPHEYGAG</sequence>
<dbReference type="EMBL" id="CP071872">
    <property type="protein sequence ID" value="UNM11562.1"/>
    <property type="molecule type" value="Genomic_DNA"/>
</dbReference>
<reference evidence="1 2" key="1">
    <citation type="submission" date="2021-03" db="EMBL/GenBank/DDBJ databases">
        <title>Complete genome of Streptomyces formicae strain 1H-GS9 (DSM 100524).</title>
        <authorList>
            <person name="Atanasov K.E."/>
            <person name="Altabella T."/>
            <person name="Ferrer A."/>
        </authorList>
    </citation>
    <scope>NUCLEOTIDE SEQUENCE [LARGE SCALE GENOMIC DNA]</scope>
    <source>
        <strain evidence="1 2">1H-GS9</strain>
    </source>
</reference>
<organism evidence="1 2">
    <name type="scientific">Streptomyces formicae</name>
    <dbReference type="NCBI Taxonomy" id="1616117"/>
    <lineage>
        <taxon>Bacteria</taxon>
        <taxon>Bacillati</taxon>
        <taxon>Actinomycetota</taxon>
        <taxon>Actinomycetes</taxon>
        <taxon>Kitasatosporales</taxon>
        <taxon>Streptomycetaceae</taxon>
        <taxon>Streptomyces</taxon>
    </lineage>
</organism>
<protein>
    <submittedName>
        <fullName evidence="1">Uncharacterized protein</fullName>
    </submittedName>
</protein>
<dbReference type="RefSeq" id="WP_242330112.1">
    <property type="nucleotide sequence ID" value="NZ_CP071872.1"/>
</dbReference>
<keyword evidence="2" id="KW-1185">Reference proteome</keyword>
<accession>A0ABY3WLA6</accession>
<evidence type="ECO:0000313" key="2">
    <source>
        <dbReference type="Proteomes" id="UP000828924"/>
    </source>
</evidence>
<evidence type="ECO:0000313" key="1">
    <source>
        <dbReference type="EMBL" id="UNM11562.1"/>
    </source>
</evidence>
<proteinExistence type="predicted"/>
<name>A0ABY3WLA6_9ACTN</name>